<dbReference type="InterPro" id="IPR029058">
    <property type="entry name" value="AB_hydrolase_fold"/>
</dbReference>
<dbReference type="Pfam" id="PF12697">
    <property type="entry name" value="Abhydrolase_6"/>
    <property type="match status" value="1"/>
</dbReference>
<dbReference type="SUPFAM" id="SSF53474">
    <property type="entry name" value="alpha/beta-Hydrolases"/>
    <property type="match status" value="1"/>
</dbReference>
<evidence type="ECO:0000259" key="1">
    <source>
        <dbReference type="Pfam" id="PF12697"/>
    </source>
</evidence>
<gene>
    <name evidence="2" type="ORF">MCHLO_13373</name>
</gene>
<reference evidence="2" key="1">
    <citation type="submission" date="2014-09" db="EMBL/GenBank/DDBJ databases">
        <title>Genome sequence of the luminous mushroom Mycena chlorophos for searching fungal bioluminescence genes.</title>
        <authorList>
            <person name="Tanaka Y."/>
            <person name="Kasuga D."/>
            <person name="Oba Y."/>
            <person name="Hase S."/>
            <person name="Sato K."/>
            <person name="Oba Y."/>
            <person name="Sakakibara Y."/>
        </authorList>
    </citation>
    <scope>NUCLEOTIDE SEQUENCE</scope>
</reference>
<organism evidence="2 3">
    <name type="scientific">Mycena chlorophos</name>
    <name type="common">Agaric fungus</name>
    <name type="synonym">Agaricus chlorophos</name>
    <dbReference type="NCBI Taxonomy" id="658473"/>
    <lineage>
        <taxon>Eukaryota</taxon>
        <taxon>Fungi</taxon>
        <taxon>Dikarya</taxon>
        <taxon>Basidiomycota</taxon>
        <taxon>Agaricomycotina</taxon>
        <taxon>Agaricomycetes</taxon>
        <taxon>Agaricomycetidae</taxon>
        <taxon>Agaricales</taxon>
        <taxon>Marasmiineae</taxon>
        <taxon>Mycenaceae</taxon>
        <taxon>Mycena</taxon>
    </lineage>
</organism>
<dbReference type="Gene3D" id="3.40.50.1820">
    <property type="entry name" value="alpha/beta hydrolase"/>
    <property type="match status" value="1"/>
</dbReference>
<sequence length="336" mass="37177">MPSFKLTNDLEFFYLDSGTTGLKSTHTTLFALHGGSFFSGTFKRLLVAAPNHGFRIIAINRRGYPSSTPYSSAEAERILTGGEEARAAYLAETGRDLALLLDGLITELSIPSDIMLLGWSHGNVSLLALVDTIRGPSLPGATKDRLRQRVKDVVLFQANIDGLGIEYPPGLISPPLDPSIPPEDLGKVWAAWGSSHFLHGDLSTHSLDQLTSSHTNPNKRPTIDSGELKLDEHFVGVEEIAVDISILQPKWMAALDAVVQRVLFREPSGERYWVIYGTAEMWTPIYTAWELERRLAEAKNSADVHFKGMEGANHMVVWEDPDAVLRELRSCAEYKH</sequence>
<dbReference type="EMBL" id="DF849337">
    <property type="protein sequence ID" value="GAT56755.1"/>
    <property type="molecule type" value="Genomic_DNA"/>
</dbReference>
<name>A0ABQ0M0E2_MYCCL</name>
<accession>A0ABQ0M0E2</accession>
<evidence type="ECO:0000313" key="2">
    <source>
        <dbReference type="EMBL" id="GAT56755.1"/>
    </source>
</evidence>
<dbReference type="Proteomes" id="UP000815677">
    <property type="component" value="Unassembled WGS sequence"/>
</dbReference>
<evidence type="ECO:0000313" key="3">
    <source>
        <dbReference type="Proteomes" id="UP000815677"/>
    </source>
</evidence>
<protein>
    <recommendedName>
        <fullName evidence="1">AB hydrolase-1 domain-containing protein</fullName>
    </recommendedName>
</protein>
<dbReference type="InterPro" id="IPR000073">
    <property type="entry name" value="AB_hydrolase_1"/>
</dbReference>
<keyword evidence="3" id="KW-1185">Reference proteome</keyword>
<feature type="domain" description="AB hydrolase-1" evidence="1">
    <location>
        <begin position="32"/>
        <end position="326"/>
    </location>
</feature>
<proteinExistence type="predicted"/>